<evidence type="ECO:0000256" key="2">
    <source>
        <dbReference type="ARBA" id="ARBA00022679"/>
    </source>
</evidence>
<dbReference type="AlphaFoldDB" id="I7M3N0"/>
<dbReference type="STRING" id="312017.I7M3N0"/>
<dbReference type="PANTHER" id="PTHR24348">
    <property type="entry name" value="SERINE/THREONINE-PROTEIN KINASE UNC-51-RELATED"/>
    <property type="match status" value="1"/>
</dbReference>
<dbReference type="SUPFAM" id="SSF56112">
    <property type="entry name" value="Protein kinase-like (PK-like)"/>
    <property type="match status" value="1"/>
</dbReference>
<evidence type="ECO:0000256" key="3">
    <source>
        <dbReference type="ARBA" id="ARBA00022741"/>
    </source>
</evidence>
<keyword evidence="5 6" id="KW-0067">ATP-binding</keyword>
<dbReference type="GeneID" id="7836662"/>
<dbReference type="Proteomes" id="UP000009168">
    <property type="component" value="Unassembled WGS sequence"/>
</dbReference>
<dbReference type="InterPro" id="IPR011009">
    <property type="entry name" value="Kinase-like_dom_sf"/>
</dbReference>
<organism evidence="9 10">
    <name type="scientific">Tetrahymena thermophila (strain SB210)</name>
    <dbReference type="NCBI Taxonomy" id="312017"/>
    <lineage>
        <taxon>Eukaryota</taxon>
        <taxon>Sar</taxon>
        <taxon>Alveolata</taxon>
        <taxon>Ciliophora</taxon>
        <taxon>Intramacronucleata</taxon>
        <taxon>Oligohymenophorea</taxon>
        <taxon>Hymenostomatida</taxon>
        <taxon>Tetrahymenina</taxon>
        <taxon>Tetrahymenidae</taxon>
        <taxon>Tetrahymena</taxon>
    </lineage>
</organism>
<dbReference type="HOGENOM" id="CLU_374089_0_0_1"/>
<dbReference type="SMART" id="SM00220">
    <property type="entry name" value="S_TKc"/>
    <property type="match status" value="1"/>
</dbReference>
<dbReference type="PROSITE" id="PS00107">
    <property type="entry name" value="PROTEIN_KINASE_ATP"/>
    <property type="match status" value="1"/>
</dbReference>
<dbReference type="InterPro" id="IPR000719">
    <property type="entry name" value="Prot_kinase_dom"/>
</dbReference>
<evidence type="ECO:0000259" key="8">
    <source>
        <dbReference type="PROSITE" id="PS50011"/>
    </source>
</evidence>
<keyword evidence="3 6" id="KW-0547">Nucleotide-binding</keyword>
<dbReference type="EMBL" id="GG662472">
    <property type="protein sequence ID" value="EAS03770.1"/>
    <property type="molecule type" value="Genomic_DNA"/>
</dbReference>
<dbReference type="FunFam" id="3.30.200.20:FF:000042">
    <property type="entry name" value="Aurora kinase A"/>
    <property type="match status" value="1"/>
</dbReference>
<dbReference type="KEGG" id="tet:TTHERM_00475330"/>
<evidence type="ECO:0000256" key="7">
    <source>
        <dbReference type="SAM" id="MobiDB-lite"/>
    </source>
</evidence>
<dbReference type="PROSITE" id="PS50011">
    <property type="entry name" value="PROTEIN_KINASE_DOM"/>
    <property type="match status" value="1"/>
</dbReference>
<dbReference type="GO" id="GO:0000407">
    <property type="term" value="C:phagophore assembly site"/>
    <property type="evidence" value="ECO:0007669"/>
    <property type="project" value="TreeGrafter"/>
</dbReference>
<dbReference type="PROSITE" id="PS00108">
    <property type="entry name" value="PROTEIN_KINASE_ST"/>
    <property type="match status" value="1"/>
</dbReference>
<feature type="domain" description="Protein kinase" evidence="8">
    <location>
        <begin position="24"/>
        <end position="279"/>
    </location>
</feature>
<dbReference type="RefSeq" id="XP_001024015.1">
    <property type="nucleotide sequence ID" value="XM_001024015.1"/>
</dbReference>
<evidence type="ECO:0000256" key="6">
    <source>
        <dbReference type="PROSITE-ProRule" id="PRU10141"/>
    </source>
</evidence>
<dbReference type="InterPro" id="IPR017441">
    <property type="entry name" value="Protein_kinase_ATP_BS"/>
</dbReference>
<evidence type="ECO:0000256" key="1">
    <source>
        <dbReference type="ARBA" id="ARBA00011245"/>
    </source>
</evidence>
<dbReference type="InParanoid" id="I7M3N0"/>
<evidence type="ECO:0000313" key="9">
    <source>
        <dbReference type="EMBL" id="EAS03770.1"/>
    </source>
</evidence>
<feature type="region of interest" description="Disordered" evidence="7">
    <location>
        <begin position="327"/>
        <end position="358"/>
    </location>
</feature>
<comment type="subunit">
    <text evidence="1">Monomer.</text>
</comment>
<dbReference type="GO" id="GO:0004674">
    <property type="term" value="F:protein serine/threonine kinase activity"/>
    <property type="evidence" value="ECO:0007669"/>
    <property type="project" value="InterPro"/>
</dbReference>
<dbReference type="FunFam" id="1.10.510.10:FF:000571">
    <property type="entry name" value="Maternal embryonic leucine zipper kinase"/>
    <property type="match status" value="1"/>
</dbReference>
<dbReference type="Gene3D" id="1.10.510.10">
    <property type="entry name" value="Transferase(Phosphotransferase) domain 1"/>
    <property type="match status" value="1"/>
</dbReference>
<dbReference type="GO" id="GO:0005829">
    <property type="term" value="C:cytosol"/>
    <property type="evidence" value="ECO:0007669"/>
    <property type="project" value="TreeGrafter"/>
</dbReference>
<dbReference type="InterPro" id="IPR045269">
    <property type="entry name" value="Atg1-like"/>
</dbReference>
<keyword evidence="10" id="KW-1185">Reference proteome</keyword>
<dbReference type="OrthoDB" id="6513151at2759"/>
<protein>
    <submittedName>
        <fullName evidence="9">Serine/Threonine kinase domain protein</fullName>
    </submittedName>
</protein>
<name>I7M3N0_TETTS</name>
<dbReference type="GO" id="GO:0005524">
    <property type="term" value="F:ATP binding"/>
    <property type="evidence" value="ECO:0007669"/>
    <property type="project" value="UniProtKB-UniRule"/>
</dbReference>
<keyword evidence="4 9" id="KW-0418">Kinase</keyword>
<dbReference type="InterPro" id="IPR008271">
    <property type="entry name" value="Ser/Thr_kinase_AS"/>
</dbReference>
<dbReference type="GO" id="GO:0000045">
    <property type="term" value="P:autophagosome assembly"/>
    <property type="evidence" value="ECO:0007669"/>
    <property type="project" value="TreeGrafter"/>
</dbReference>
<evidence type="ECO:0000313" key="10">
    <source>
        <dbReference type="Proteomes" id="UP000009168"/>
    </source>
</evidence>
<evidence type="ECO:0000256" key="5">
    <source>
        <dbReference type="ARBA" id="ARBA00022840"/>
    </source>
</evidence>
<evidence type="ECO:0000256" key="4">
    <source>
        <dbReference type="ARBA" id="ARBA00022777"/>
    </source>
</evidence>
<dbReference type="GO" id="GO:0010506">
    <property type="term" value="P:regulation of autophagy"/>
    <property type="evidence" value="ECO:0007669"/>
    <property type="project" value="InterPro"/>
</dbReference>
<keyword evidence="2" id="KW-0808">Transferase</keyword>
<proteinExistence type="predicted"/>
<sequence length="743" mass="87367">MNQENSDEQKKRNQNSSSTIINGYEIFEILGKGSFGQVFKAKKNGKIYALKLLDLHMIKQRNIERFVSNEINLMKKMNHKNIVKIYETFQTTSVIFLVLEYCNQGTLLSYISKKKPKVEECVDLFIQILAGVKHIHEKGILHRDLKPENMFLHDGVLKIADFGLAQFEQDDFVYCGTSFYMAPEVLERRQVTYKSDLWSLGIVLFYMIFRRLPFYSKQNLLKIIKEHTDPYFNIRRYFKGNDAYLNMIDLELDDFFQKVLVFDINKRIQFKELFNLSLIEKQMKEEDQKVSFIFYSNLDNNIVDKGINVSLQDDIDHAHSDQRKLFQDQSNQVGQKQITDQKPISNNGSNNKLETRSSQLNPNFQIQISYSSIYEDIPEDDSPNIQSIYPINNLTHFDKKKQEDLVKQVSKNLDPNKIYIQPNNFSQSRQSISFLEHLNPKRFSYEDVLTPNILSDFEVIQPVTSPITLSVTKNELDPSNQDIIQLCSQIKSSILHLFSFDFQKDFSFEVNQLKVTVYKYSLLGEILNKLAEFRLGYSTQCLLNFILSKLIVFIINSAIQYFDKISLDFQKQENSKKIQSMLLNDLKSWENKLLVYRNGIDLENDIKQQALRDMISDESKQFASLKDLIQPFCIILELLFSISFQLSEQNTDTEKNRFRRYCIYLLLVINIQYIFDSPVQEKMLLEEYFETNSELHPINFLKYIDSIDNSTKIDLLLSKLIKFCPMQISNIKMIDFFTDKKYY</sequence>
<feature type="binding site" evidence="6">
    <location>
        <position position="51"/>
    </location>
    <ligand>
        <name>ATP</name>
        <dbReference type="ChEBI" id="CHEBI:30616"/>
    </ligand>
</feature>
<gene>
    <name evidence="9" type="ORF">TTHERM_00475330</name>
</gene>
<dbReference type="GO" id="GO:0005776">
    <property type="term" value="C:autophagosome"/>
    <property type="evidence" value="ECO:0007669"/>
    <property type="project" value="TreeGrafter"/>
</dbReference>
<dbReference type="GO" id="GO:0016020">
    <property type="term" value="C:membrane"/>
    <property type="evidence" value="ECO:0007669"/>
    <property type="project" value="TreeGrafter"/>
</dbReference>
<dbReference type="PANTHER" id="PTHR24348:SF22">
    <property type="entry name" value="NON-SPECIFIC SERINE_THREONINE PROTEIN KINASE"/>
    <property type="match status" value="1"/>
</dbReference>
<dbReference type="Pfam" id="PF00069">
    <property type="entry name" value="Pkinase"/>
    <property type="match status" value="1"/>
</dbReference>
<accession>I7M3N0</accession>
<dbReference type="eggNOG" id="KOG0583">
    <property type="taxonomic scope" value="Eukaryota"/>
</dbReference>
<reference evidence="10" key="1">
    <citation type="journal article" date="2006" name="PLoS Biol.">
        <title>Macronuclear genome sequence of the ciliate Tetrahymena thermophila, a model eukaryote.</title>
        <authorList>
            <person name="Eisen J.A."/>
            <person name="Coyne R.S."/>
            <person name="Wu M."/>
            <person name="Wu D."/>
            <person name="Thiagarajan M."/>
            <person name="Wortman J.R."/>
            <person name="Badger J.H."/>
            <person name="Ren Q."/>
            <person name="Amedeo P."/>
            <person name="Jones K.M."/>
            <person name="Tallon L.J."/>
            <person name="Delcher A.L."/>
            <person name="Salzberg S.L."/>
            <person name="Silva J.C."/>
            <person name="Haas B.J."/>
            <person name="Majoros W.H."/>
            <person name="Farzad M."/>
            <person name="Carlton J.M."/>
            <person name="Smith R.K. Jr."/>
            <person name="Garg J."/>
            <person name="Pearlman R.E."/>
            <person name="Karrer K.M."/>
            <person name="Sun L."/>
            <person name="Manning G."/>
            <person name="Elde N.C."/>
            <person name="Turkewitz A.P."/>
            <person name="Asai D.J."/>
            <person name="Wilkes D.E."/>
            <person name="Wang Y."/>
            <person name="Cai H."/>
            <person name="Collins K."/>
            <person name="Stewart B.A."/>
            <person name="Lee S.R."/>
            <person name="Wilamowska K."/>
            <person name="Weinberg Z."/>
            <person name="Ruzzo W.L."/>
            <person name="Wloga D."/>
            <person name="Gaertig J."/>
            <person name="Frankel J."/>
            <person name="Tsao C.-C."/>
            <person name="Gorovsky M.A."/>
            <person name="Keeling P.J."/>
            <person name="Waller R.F."/>
            <person name="Patron N.J."/>
            <person name="Cherry J.M."/>
            <person name="Stover N.A."/>
            <person name="Krieger C.J."/>
            <person name="del Toro C."/>
            <person name="Ryder H.F."/>
            <person name="Williamson S.C."/>
            <person name="Barbeau R.A."/>
            <person name="Hamilton E.P."/>
            <person name="Orias E."/>
        </authorList>
    </citation>
    <scope>NUCLEOTIDE SEQUENCE [LARGE SCALE GENOMIC DNA]</scope>
    <source>
        <strain evidence="10">SB210</strain>
    </source>
</reference>